<gene>
    <name evidence="2" type="ORF">EDB81DRAFT_801890</name>
</gene>
<protein>
    <submittedName>
        <fullName evidence="2">Flavin-binding monooxygenase</fullName>
    </submittedName>
</protein>
<evidence type="ECO:0000256" key="1">
    <source>
        <dbReference type="ARBA" id="ARBA00010139"/>
    </source>
</evidence>
<dbReference type="InterPro" id="IPR051209">
    <property type="entry name" value="FAD-bind_Monooxygenase_sf"/>
</dbReference>
<dbReference type="PANTHER" id="PTHR42877">
    <property type="entry name" value="L-ORNITHINE N(5)-MONOOXYGENASE-RELATED"/>
    <property type="match status" value="1"/>
</dbReference>
<organism evidence="2 3">
    <name type="scientific">Dactylonectria macrodidyma</name>
    <dbReference type="NCBI Taxonomy" id="307937"/>
    <lineage>
        <taxon>Eukaryota</taxon>
        <taxon>Fungi</taxon>
        <taxon>Dikarya</taxon>
        <taxon>Ascomycota</taxon>
        <taxon>Pezizomycotina</taxon>
        <taxon>Sordariomycetes</taxon>
        <taxon>Hypocreomycetidae</taxon>
        <taxon>Hypocreales</taxon>
        <taxon>Nectriaceae</taxon>
        <taxon>Dactylonectria</taxon>
    </lineage>
</organism>
<keyword evidence="2" id="KW-0503">Monooxygenase</keyword>
<dbReference type="Gene3D" id="3.50.50.60">
    <property type="entry name" value="FAD/NAD(P)-binding domain"/>
    <property type="match status" value="2"/>
</dbReference>
<proteinExistence type="inferred from homology"/>
<dbReference type="Proteomes" id="UP000738349">
    <property type="component" value="Unassembled WGS sequence"/>
</dbReference>
<evidence type="ECO:0000313" key="2">
    <source>
        <dbReference type="EMBL" id="KAH7136275.1"/>
    </source>
</evidence>
<sequence length="450" mass="49765">MKLGHKVIEARFAESEAKWHVKIENCVTGEATEDIGDVLYACIGALNDWQWPDIPGLKSFKGKLLHSAAWDCDWDATGKSAAVIGSGSSAIQIVPALQPKVKHLDSYVRGQAWIAPPIAEAEVRKHTATESNFNFTSEELEEFNTKPDMLLAYRKRLDSEIQSMTRMTLRGKLADQAAVDFTKSMSAKLIKKPEILSKILPSFTPGCRRITPGPGYLEALVEDNVSFVSDAIIEINEEGIITADGQLRKVDAIICATGFDTSFTRRFPIYGLGGLDLGAKWQDYPDTYISLSTRGVPNFFVAHGPNSGLGVGSLSIVLERTCDYVCAVIAKMQQDRVATIQPKQAACDSFLAYCKEFFSKTVFTLPCRSWYKRGTIDGPVTALWPGSALHFVKTLEKARFEDYEYTYLENNNMAWLGNGFTLCENDVDSDKSTYLDPDKIDYPSLAAPVA</sequence>
<dbReference type="OrthoDB" id="74360at2759"/>
<dbReference type="PANTHER" id="PTHR42877:SF7">
    <property type="entry name" value="FLAVIN-BINDING MONOOXYGENASE-RELATED"/>
    <property type="match status" value="1"/>
</dbReference>
<dbReference type="GO" id="GO:0004497">
    <property type="term" value="F:monooxygenase activity"/>
    <property type="evidence" value="ECO:0007669"/>
    <property type="project" value="UniProtKB-KW"/>
</dbReference>
<dbReference type="AlphaFoldDB" id="A0A9P9EDE3"/>
<comment type="similarity">
    <text evidence="1">Belongs to the FAD-binding monooxygenase family.</text>
</comment>
<accession>A0A9P9EDE3</accession>
<reference evidence="2" key="1">
    <citation type="journal article" date="2021" name="Nat. Commun.">
        <title>Genetic determinants of endophytism in the Arabidopsis root mycobiome.</title>
        <authorList>
            <person name="Mesny F."/>
            <person name="Miyauchi S."/>
            <person name="Thiergart T."/>
            <person name="Pickel B."/>
            <person name="Atanasova L."/>
            <person name="Karlsson M."/>
            <person name="Huettel B."/>
            <person name="Barry K.W."/>
            <person name="Haridas S."/>
            <person name="Chen C."/>
            <person name="Bauer D."/>
            <person name="Andreopoulos W."/>
            <person name="Pangilinan J."/>
            <person name="LaButti K."/>
            <person name="Riley R."/>
            <person name="Lipzen A."/>
            <person name="Clum A."/>
            <person name="Drula E."/>
            <person name="Henrissat B."/>
            <person name="Kohler A."/>
            <person name="Grigoriev I.V."/>
            <person name="Martin F.M."/>
            <person name="Hacquard S."/>
        </authorList>
    </citation>
    <scope>NUCLEOTIDE SEQUENCE</scope>
    <source>
        <strain evidence="2">MPI-CAGE-AT-0147</strain>
    </source>
</reference>
<dbReference type="EMBL" id="JAGMUV010000013">
    <property type="protein sequence ID" value="KAH7136275.1"/>
    <property type="molecule type" value="Genomic_DNA"/>
</dbReference>
<evidence type="ECO:0000313" key="3">
    <source>
        <dbReference type="Proteomes" id="UP000738349"/>
    </source>
</evidence>
<dbReference type="InterPro" id="IPR036188">
    <property type="entry name" value="FAD/NAD-bd_sf"/>
</dbReference>
<dbReference type="SUPFAM" id="SSF51905">
    <property type="entry name" value="FAD/NAD(P)-binding domain"/>
    <property type="match status" value="2"/>
</dbReference>
<comment type="caution">
    <text evidence="2">The sequence shown here is derived from an EMBL/GenBank/DDBJ whole genome shotgun (WGS) entry which is preliminary data.</text>
</comment>
<keyword evidence="3" id="KW-1185">Reference proteome</keyword>
<name>A0A9P9EDE3_9HYPO</name>
<keyword evidence="2" id="KW-0560">Oxidoreductase</keyword>